<reference evidence="8 9" key="1">
    <citation type="submission" date="2017-11" db="EMBL/GenBank/DDBJ databases">
        <authorList>
            <person name="Han C.G."/>
        </authorList>
    </citation>
    <scope>NUCLEOTIDE SEQUENCE [LARGE SCALE GENOMIC DNA]</scope>
    <source>
        <strain evidence="8 9">ANC 5347</strain>
    </source>
</reference>
<dbReference type="PANTHER" id="PTHR30461">
    <property type="entry name" value="DNA-INVERTASE FROM LAMBDOID PROPHAGE"/>
    <property type="match status" value="1"/>
</dbReference>
<dbReference type="Proteomes" id="UP000242351">
    <property type="component" value="Unassembled WGS sequence"/>
</dbReference>
<dbReference type="Pfam" id="PF00239">
    <property type="entry name" value="Resolvase"/>
    <property type="match status" value="1"/>
</dbReference>
<feature type="domain" description="Resolvase/invertase-type recombinase catalytic" evidence="7">
    <location>
        <begin position="2"/>
        <end position="136"/>
    </location>
</feature>
<dbReference type="InterPro" id="IPR006118">
    <property type="entry name" value="Recombinase_CS"/>
</dbReference>
<reference evidence="8 9" key="2">
    <citation type="submission" date="2017-12" db="EMBL/GenBank/DDBJ databases">
        <title>Revising the taxonomy of the Acinetobacter lwoffii group: the description of Acinetobacter pseudolwoffii sp. nov. and emended description of Acinetobacter lwoffii.</title>
        <authorList>
            <person name="Nemec A."/>
        </authorList>
    </citation>
    <scope>NUCLEOTIDE SEQUENCE [LARGE SCALE GENOMIC DNA]</scope>
    <source>
        <strain evidence="8 9">ANC 5347</strain>
    </source>
</reference>
<proteinExistence type="inferred from homology"/>
<protein>
    <submittedName>
        <fullName evidence="8">Resolvase</fullName>
    </submittedName>
</protein>
<comment type="similarity">
    <text evidence="1">Belongs to the site-specific recombinase resolvase family.</text>
</comment>
<evidence type="ECO:0000256" key="3">
    <source>
        <dbReference type="ARBA" id="ARBA00023125"/>
    </source>
</evidence>
<dbReference type="GO" id="GO:0015074">
    <property type="term" value="P:DNA integration"/>
    <property type="evidence" value="ECO:0007669"/>
    <property type="project" value="UniProtKB-KW"/>
</dbReference>
<dbReference type="EMBL" id="PGOZ01000041">
    <property type="protein sequence ID" value="PJI31197.1"/>
    <property type="molecule type" value="Genomic_DNA"/>
</dbReference>
<dbReference type="SMART" id="SM00857">
    <property type="entry name" value="Resolvase"/>
    <property type="match status" value="1"/>
</dbReference>
<keyword evidence="4" id="KW-0233">DNA recombination</keyword>
<dbReference type="InterPro" id="IPR036162">
    <property type="entry name" value="Resolvase-like_N_sf"/>
</dbReference>
<organism evidence="8 9">
    <name type="scientific">Acinetobacter pseudolwoffii</name>
    <dbReference type="NCBI Taxonomy" id="2053287"/>
    <lineage>
        <taxon>Bacteria</taxon>
        <taxon>Pseudomonadati</taxon>
        <taxon>Pseudomonadota</taxon>
        <taxon>Gammaproteobacteria</taxon>
        <taxon>Moraxellales</taxon>
        <taxon>Moraxellaceae</taxon>
        <taxon>Acinetobacter</taxon>
    </lineage>
</organism>
<dbReference type="CDD" id="cd03768">
    <property type="entry name" value="SR_ResInv"/>
    <property type="match status" value="1"/>
</dbReference>
<name>A0A2H9UHN7_9GAMM</name>
<dbReference type="AlphaFoldDB" id="A0A2H9UHN7"/>
<dbReference type="PANTHER" id="PTHR30461:SF26">
    <property type="entry name" value="RESOLVASE HOMOLOG YNEB"/>
    <property type="match status" value="1"/>
</dbReference>
<dbReference type="PROSITE" id="PS51736">
    <property type="entry name" value="RECOMBINASES_3"/>
    <property type="match status" value="1"/>
</dbReference>
<dbReference type="GO" id="GO:0003677">
    <property type="term" value="F:DNA binding"/>
    <property type="evidence" value="ECO:0007669"/>
    <property type="project" value="UniProtKB-KW"/>
</dbReference>
<evidence type="ECO:0000313" key="9">
    <source>
        <dbReference type="Proteomes" id="UP000242351"/>
    </source>
</evidence>
<accession>A0A2H9UHN7</accession>
<evidence type="ECO:0000256" key="5">
    <source>
        <dbReference type="PIRSR" id="PIRSR606118-50"/>
    </source>
</evidence>
<dbReference type="Gene3D" id="1.10.10.60">
    <property type="entry name" value="Homeodomain-like"/>
    <property type="match status" value="1"/>
</dbReference>
<gene>
    <name evidence="8" type="ORF">CU320_15435</name>
</gene>
<evidence type="ECO:0000256" key="4">
    <source>
        <dbReference type="ARBA" id="ARBA00023172"/>
    </source>
</evidence>
<evidence type="ECO:0000256" key="2">
    <source>
        <dbReference type="ARBA" id="ARBA00022908"/>
    </source>
</evidence>
<evidence type="ECO:0000256" key="1">
    <source>
        <dbReference type="ARBA" id="ARBA00009913"/>
    </source>
</evidence>
<comment type="caution">
    <text evidence="8">The sequence shown here is derived from an EMBL/GenBank/DDBJ whole genome shotgun (WGS) entry which is preliminary data.</text>
</comment>
<keyword evidence="2" id="KW-0229">DNA integration</keyword>
<dbReference type="GO" id="GO:0000150">
    <property type="term" value="F:DNA strand exchange activity"/>
    <property type="evidence" value="ECO:0007669"/>
    <property type="project" value="InterPro"/>
</dbReference>
<dbReference type="Gene3D" id="3.40.50.1390">
    <property type="entry name" value="Resolvase, N-terminal catalytic domain"/>
    <property type="match status" value="1"/>
</dbReference>
<dbReference type="SUPFAM" id="SSF53041">
    <property type="entry name" value="Resolvase-like"/>
    <property type="match status" value="1"/>
</dbReference>
<dbReference type="RefSeq" id="WP_100358276.1">
    <property type="nucleotide sequence ID" value="NZ_PGOZ01000041.1"/>
</dbReference>
<feature type="active site" description="O-(5'-phospho-DNA)-serine intermediate" evidence="5 6">
    <location>
        <position position="10"/>
    </location>
</feature>
<sequence length="193" mass="21726">MAHVAYIRVSTIEQNTDRQLDGVVLDKQFEDKASGKDTQRPQLQVMLEYVREGDTVHVHSIDRLGRSLTDLKDLVKQLNAKGVTVKFHKENLEFSAGKANPMQDLMFNMLASFAEFERAIIKERQMEGIAKAKEKGVYNKDKRKKVDYSELNKAIESGMSYRAVAKQFGVGVGTVDRAVKASKENEGKINMTA</sequence>
<dbReference type="InterPro" id="IPR050639">
    <property type="entry name" value="SSR_resolvase"/>
</dbReference>
<evidence type="ECO:0000313" key="8">
    <source>
        <dbReference type="EMBL" id="PJI31197.1"/>
    </source>
</evidence>
<keyword evidence="3" id="KW-0238">DNA-binding</keyword>
<dbReference type="InterPro" id="IPR006119">
    <property type="entry name" value="Resolv_N"/>
</dbReference>
<evidence type="ECO:0000259" key="7">
    <source>
        <dbReference type="PROSITE" id="PS51736"/>
    </source>
</evidence>
<dbReference type="PROSITE" id="PS00397">
    <property type="entry name" value="RECOMBINASES_1"/>
    <property type="match status" value="1"/>
</dbReference>
<evidence type="ECO:0000256" key="6">
    <source>
        <dbReference type="PROSITE-ProRule" id="PRU10137"/>
    </source>
</evidence>